<reference evidence="2 3" key="1">
    <citation type="journal article" date="2017" name="BMC Genomics">
        <title>Comparative genomic and phylogenomic analyses of the Bifidobacteriaceae family.</title>
        <authorList>
            <person name="Lugli G.A."/>
            <person name="Milani C."/>
            <person name="Turroni F."/>
            <person name="Duranti S."/>
            <person name="Mancabelli L."/>
            <person name="Mangifesta M."/>
            <person name="Ferrario C."/>
            <person name="Modesto M."/>
            <person name="Mattarelli P."/>
            <person name="Jiri K."/>
            <person name="van Sinderen D."/>
            <person name="Ventura M."/>
        </authorList>
    </citation>
    <scope>NUCLEOTIDE SEQUENCE [LARGE SCALE GENOMIC DNA]</scope>
    <source>
        <strain evidence="2 3">DSM 100216</strain>
    </source>
</reference>
<protein>
    <recommendedName>
        <fullName evidence="4">Potassium-transporting ATPase subunit F</fullName>
    </recommendedName>
</protein>
<sequence length="31" mass="3361">MILTVFTAVGVVGGVLGIAYMLYALCRPERF</sequence>
<dbReference type="Proteomes" id="UP000216057">
    <property type="component" value="Unassembled WGS sequence"/>
</dbReference>
<organism evidence="2 3">
    <name type="scientific">Bifidobacterium eulemuris</name>
    <dbReference type="NCBI Taxonomy" id="1765219"/>
    <lineage>
        <taxon>Bacteria</taxon>
        <taxon>Bacillati</taxon>
        <taxon>Actinomycetota</taxon>
        <taxon>Actinomycetes</taxon>
        <taxon>Bifidobacteriales</taxon>
        <taxon>Bifidobacteriaceae</taxon>
        <taxon>Bifidobacterium</taxon>
    </lineage>
</organism>
<evidence type="ECO:0000313" key="2">
    <source>
        <dbReference type="EMBL" id="OZG69676.1"/>
    </source>
</evidence>
<feature type="transmembrane region" description="Helical" evidence="1">
    <location>
        <begin position="6"/>
        <end position="26"/>
    </location>
</feature>
<proteinExistence type="predicted"/>
<evidence type="ECO:0000256" key="1">
    <source>
        <dbReference type="SAM" id="Phobius"/>
    </source>
</evidence>
<keyword evidence="1" id="KW-0812">Transmembrane</keyword>
<dbReference type="EMBL" id="MWWZ01000001">
    <property type="protein sequence ID" value="OZG69676.1"/>
    <property type="molecule type" value="Genomic_DNA"/>
</dbReference>
<dbReference type="AlphaFoldDB" id="A0A261GFZ1"/>
<name>A0A261GFZ1_9BIFI</name>
<accession>A0A261GFZ1</accession>
<keyword evidence="1" id="KW-1133">Transmembrane helix</keyword>
<keyword evidence="1" id="KW-0472">Membrane</keyword>
<gene>
    <name evidence="2" type="ORF">BEUL_0093</name>
</gene>
<comment type="caution">
    <text evidence="2">The sequence shown here is derived from an EMBL/GenBank/DDBJ whole genome shotgun (WGS) entry which is preliminary data.</text>
</comment>
<evidence type="ECO:0000313" key="3">
    <source>
        <dbReference type="Proteomes" id="UP000216057"/>
    </source>
</evidence>
<evidence type="ECO:0008006" key="4">
    <source>
        <dbReference type="Google" id="ProtNLM"/>
    </source>
</evidence>